<keyword evidence="5" id="KW-1185">Reference proteome</keyword>
<evidence type="ECO:0000259" key="3">
    <source>
        <dbReference type="Pfam" id="PF00534"/>
    </source>
</evidence>
<dbReference type="GO" id="GO:0016757">
    <property type="term" value="F:glycosyltransferase activity"/>
    <property type="evidence" value="ECO:0007669"/>
    <property type="project" value="InterPro"/>
</dbReference>
<feature type="compositionally biased region" description="Low complexity" evidence="2">
    <location>
        <begin position="234"/>
        <end position="248"/>
    </location>
</feature>
<feature type="domain" description="Glycosyl transferase family 1" evidence="3">
    <location>
        <begin position="67"/>
        <end position="187"/>
    </location>
</feature>
<evidence type="ECO:0000256" key="2">
    <source>
        <dbReference type="SAM" id="MobiDB-lite"/>
    </source>
</evidence>
<dbReference type="EMBL" id="SOCP01000001">
    <property type="protein sequence ID" value="TDV57818.1"/>
    <property type="molecule type" value="Genomic_DNA"/>
</dbReference>
<dbReference type="PANTHER" id="PTHR12526:SF635">
    <property type="entry name" value="GLYCOSYL TRANSFERASE GROUP 1"/>
    <property type="match status" value="1"/>
</dbReference>
<evidence type="ECO:0000313" key="4">
    <source>
        <dbReference type="EMBL" id="TDV57818.1"/>
    </source>
</evidence>
<sequence length="265" mass="28244">MHSVRSLDTTPAFERDTAVRAARVIAAEQAELIAAGVARERISVVPHGIDVDHFTQEGDRVPVGRRYRLVAVGEVTADSGFATAVAALPGLPDTELVVAGTPQHGGHARELRDYAQRLEVSDRLQLHGPVTRAVLPSLLRSAHLVLCTPWRPRFGMTALEASACGVAVVANETGGLADTIVHRVTGTNAGQAPRSWRPNRVFGRRYVALDEIRRGSADWSSATRSRRPSRNADRAGSAAAPGTAPPAARRGRPGSRGRSRCGGRP</sequence>
<comment type="caution">
    <text evidence="4">The sequence shown here is derived from an EMBL/GenBank/DDBJ whole genome shotgun (WGS) entry which is preliminary data.</text>
</comment>
<dbReference type="OrthoDB" id="9810929at2"/>
<proteinExistence type="predicted"/>
<dbReference type="AlphaFoldDB" id="A0A4R7W6M8"/>
<keyword evidence="1 4" id="KW-0808">Transferase</keyword>
<gene>
    <name evidence="4" type="ORF">CLV71_101691</name>
</gene>
<evidence type="ECO:0000256" key="1">
    <source>
        <dbReference type="ARBA" id="ARBA00022679"/>
    </source>
</evidence>
<dbReference type="Proteomes" id="UP000294927">
    <property type="component" value="Unassembled WGS sequence"/>
</dbReference>
<dbReference type="Pfam" id="PF00534">
    <property type="entry name" value="Glycos_transf_1"/>
    <property type="match status" value="1"/>
</dbReference>
<name>A0A4R7W6M8_9PSEU</name>
<protein>
    <submittedName>
        <fullName evidence="4">Glycosyl transferase family 1</fullName>
    </submittedName>
</protein>
<dbReference type="InterPro" id="IPR001296">
    <property type="entry name" value="Glyco_trans_1"/>
</dbReference>
<accession>A0A4R7W6M8</accession>
<organism evidence="4 5">
    <name type="scientific">Actinophytocola oryzae</name>
    <dbReference type="NCBI Taxonomy" id="502181"/>
    <lineage>
        <taxon>Bacteria</taxon>
        <taxon>Bacillati</taxon>
        <taxon>Actinomycetota</taxon>
        <taxon>Actinomycetes</taxon>
        <taxon>Pseudonocardiales</taxon>
        <taxon>Pseudonocardiaceae</taxon>
    </lineage>
</organism>
<dbReference type="SUPFAM" id="SSF53756">
    <property type="entry name" value="UDP-Glycosyltransferase/glycogen phosphorylase"/>
    <property type="match status" value="1"/>
</dbReference>
<feature type="region of interest" description="Disordered" evidence="2">
    <location>
        <begin position="217"/>
        <end position="265"/>
    </location>
</feature>
<feature type="compositionally biased region" description="Basic residues" evidence="2">
    <location>
        <begin position="249"/>
        <end position="265"/>
    </location>
</feature>
<dbReference type="PANTHER" id="PTHR12526">
    <property type="entry name" value="GLYCOSYLTRANSFERASE"/>
    <property type="match status" value="1"/>
</dbReference>
<dbReference type="Gene3D" id="3.40.50.2000">
    <property type="entry name" value="Glycogen Phosphorylase B"/>
    <property type="match status" value="2"/>
</dbReference>
<reference evidence="4 5" key="1">
    <citation type="submission" date="2019-03" db="EMBL/GenBank/DDBJ databases">
        <title>Genomic Encyclopedia of Archaeal and Bacterial Type Strains, Phase II (KMG-II): from individual species to whole genera.</title>
        <authorList>
            <person name="Goeker M."/>
        </authorList>
    </citation>
    <scope>NUCLEOTIDE SEQUENCE [LARGE SCALE GENOMIC DNA]</scope>
    <source>
        <strain evidence="4 5">DSM 45499</strain>
    </source>
</reference>
<evidence type="ECO:0000313" key="5">
    <source>
        <dbReference type="Proteomes" id="UP000294927"/>
    </source>
</evidence>